<name>A0A438AG71_9RHOB</name>
<keyword evidence="1" id="KW-0805">Transcription regulation</keyword>
<feature type="region of interest" description="Disordered" evidence="4">
    <location>
        <begin position="315"/>
        <end position="336"/>
    </location>
</feature>
<organism evidence="6 7">
    <name type="scientific">Mesobaculum littorinae</name>
    <dbReference type="NCBI Taxonomy" id="2486419"/>
    <lineage>
        <taxon>Bacteria</taxon>
        <taxon>Pseudomonadati</taxon>
        <taxon>Pseudomonadota</taxon>
        <taxon>Alphaproteobacteria</taxon>
        <taxon>Rhodobacterales</taxon>
        <taxon>Roseobacteraceae</taxon>
        <taxon>Mesobaculum</taxon>
    </lineage>
</organism>
<dbReference type="Pfam" id="PF13377">
    <property type="entry name" value="Peripla_BP_3"/>
    <property type="match status" value="1"/>
</dbReference>
<dbReference type="AlphaFoldDB" id="A0A438AG71"/>
<evidence type="ECO:0000259" key="5">
    <source>
        <dbReference type="PROSITE" id="PS50932"/>
    </source>
</evidence>
<keyword evidence="3" id="KW-0804">Transcription</keyword>
<reference evidence="6 7" key="1">
    <citation type="submission" date="2018-11" db="EMBL/GenBank/DDBJ databases">
        <title>Mesobaculum littorinae gen. nov., sp. nov., isolated from Littorina scabra that represents a novel genus of the order Rhodobacteraceae.</title>
        <authorList>
            <person name="Li F."/>
        </authorList>
    </citation>
    <scope>NUCLEOTIDE SEQUENCE [LARGE SCALE GENOMIC DNA]</scope>
    <source>
        <strain evidence="6 7">M0103</strain>
    </source>
</reference>
<dbReference type="PROSITE" id="PS50932">
    <property type="entry name" value="HTH_LACI_2"/>
    <property type="match status" value="1"/>
</dbReference>
<dbReference type="Gene3D" id="3.40.50.2300">
    <property type="match status" value="2"/>
</dbReference>
<keyword evidence="2" id="KW-0238">DNA-binding</keyword>
<comment type="caution">
    <text evidence="6">The sequence shown here is derived from an EMBL/GenBank/DDBJ whole genome shotgun (WGS) entry which is preliminary data.</text>
</comment>
<dbReference type="RefSeq" id="WP_127906376.1">
    <property type="nucleotide sequence ID" value="NZ_RQXX01000003.1"/>
</dbReference>
<accession>A0A438AG71</accession>
<dbReference type="OrthoDB" id="8433438at2"/>
<protein>
    <submittedName>
        <fullName evidence="6">LacI family transcriptional regulator</fullName>
    </submittedName>
</protein>
<dbReference type="Pfam" id="PF00356">
    <property type="entry name" value="LacI"/>
    <property type="match status" value="1"/>
</dbReference>
<gene>
    <name evidence="6" type="ORF">EKE94_09415</name>
</gene>
<evidence type="ECO:0000313" key="7">
    <source>
        <dbReference type="Proteomes" id="UP000285908"/>
    </source>
</evidence>
<evidence type="ECO:0000256" key="2">
    <source>
        <dbReference type="ARBA" id="ARBA00023125"/>
    </source>
</evidence>
<dbReference type="SUPFAM" id="SSF47413">
    <property type="entry name" value="lambda repressor-like DNA-binding domains"/>
    <property type="match status" value="1"/>
</dbReference>
<dbReference type="CDD" id="cd01392">
    <property type="entry name" value="HTH_LacI"/>
    <property type="match status" value="1"/>
</dbReference>
<dbReference type="PANTHER" id="PTHR30146">
    <property type="entry name" value="LACI-RELATED TRANSCRIPTIONAL REPRESSOR"/>
    <property type="match status" value="1"/>
</dbReference>
<dbReference type="CDD" id="cd06267">
    <property type="entry name" value="PBP1_LacI_sugar_binding-like"/>
    <property type="match status" value="1"/>
</dbReference>
<sequence>MGRSTVSLQQIADAIGVSPATVSNALRGTGRVSDKVRDRVRAAADRLGYVPSHAARSLRNGRSANVGLVVPDFSMPLFPAFVQAFEAAARARGLALMVADAMGTPGDQAAAIRDLEARGVDAVIVIPVRDTDRARMTPGVPLVVVDAAANPMNAVSSDHRDGGRQIARHLVDLGHREALVVVSAAASHVSDAREAGLCEVFAEAGVSVRRVACAPTFDAALDLGQGLDLGGATACAAAYDAQAVGLITAFRARGVAVPGDVSVTGFDDVIWGRIVDPPLTTVAQDLALVAERALDIATGAAEAGPRLFPVTLVARGSTAAPPERPRDPQETTTDTE</sequence>
<dbReference type="GO" id="GO:0000976">
    <property type="term" value="F:transcription cis-regulatory region binding"/>
    <property type="evidence" value="ECO:0007669"/>
    <property type="project" value="TreeGrafter"/>
</dbReference>
<dbReference type="InterPro" id="IPR000843">
    <property type="entry name" value="HTH_LacI"/>
</dbReference>
<dbReference type="SMART" id="SM00354">
    <property type="entry name" value="HTH_LACI"/>
    <property type="match status" value="1"/>
</dbReference>
<dbReference type="SUPFAM" id="SSF53822">
    <property type="entry name" value="Periplasmic binding protein-like I"/>
    <property type="match status" value="1"/>
</dbReference>
<feature type="domain" description="HTH lacI-type" evidence="5">
    <location>
        <begin position="6"/>
        <end position="60"/>
    </location>
</feature>
<dbReference type="InterPro" id="IPR046335">
    <property type="entry name" value="LacI/GalR-like_sensor"/>
</dbReference>
<evidence type="ECO:0000256" key="3">
    <source>
        <dbReference type="ARBA" id="ARBA00023163"/>
    </source>
</evidence>
<keyword evidence="7" id="KW-1185">Reference proteome</keyword>
<evidence type="ECO:0000256" key="1">
    <source>
        <dbReference type="ARBA" id="ARBA00023015"/>
    </source>
</evidence>
<dbReference type="InterPro" id="IPR028082">
    <property type="entry name" value="Peripla_BP_I"/>
</dbReference>
<dbReference type="GO" id="GO:0003700">
    <property type="term" value="F:DNA-binding transcription factor activity"/>
    <property type="evidence" value="ECO:0007669"/>
    <property type="project" value="TreeGrafter"/>
</dbReference>
<evidence type="ECO:0000256" key="4">
    <source>
        <dbReference type="SAM" id="MobiDB-lite"/>
    </source>
</evidence>
<dbReference type="InterPro" id="IPR010982">
    <property type="entry name" value="Lambda_DNA-bd_dom_sf"/>
</dbReference>
<dbReference type="EMBL" id="RQXX01000003">
    <property type="protein sequence ID" value="RVV97711.1"/>
    <property type="molecule type" value="Genomic_DNA"/>
</dbReference>
<dbReference type="Proteomes" id="UP000285908">
    <property type="component" value="Unassembled WGS sequence"/>
</dbReference>
<dbReference type="Gene3D" id="1.10.260.40">
    <property type="entry name" value="lambda repressor-like DNA-binding domains"/>
    <property type="match status" value="1"/>
</dbReference>
<proteinExistence type="predicted"/>
<evidence type="ECO:0000313" key="6">
    <source>
        <dbReference type="EMBL" id="RVV97711.1"/>
    </source>
</evidence>
<dbReference type="PANTHER" id="PTHR30146:SF138">
    <property type="entry name" value="TRANSCRIPTIONAL REGULATORY PROTEIN"/>
    <property type="match status" value="1"/>
</dbReference>